<dbReference type="Proteomes" id="UP001430455">
    <property type="component" value="Unassembled WGS sequence"/>
</dbReference>
<proteinExistence type="predicted"/>
<keyword evidence="3" id="KW-1185">Reference proteome</keyword>
<name>A0AAW4P7L4_9EURY</name>
<dbReference type="RefSeq" id="WP_220578586.1">
    <property type="nucleotide sequence ID" value="NZ_RKLT01000001.1"/>
</dbReference>
<feature type="region of interest" description="Disordered" evidence="1">
    <location>
        <begin position="1"/>
        <end position="21"/>
    </location>
</feature>
<sequence length="53" mass="5976">MTSAKPPTGDVTAESIAQQNARERLTEALEAEDSTKKDYLIRETLQLLRVDDR</sequence>
<dbReference type="AlphaFoldDB" id="A0AAW4P7L4"/>
<reference evidence="2 3" key="1">
    <citation type="submission" date="2021-06" db="EMBL/GenBank/DDBJ databases">
        <title>Halomicroarcula sp. a new haloarchaeum isolated from saline soil.</title>
        <authorList>
            <person name="Duran-Viseras A."/>
            <person name="Sanchez-Porro C."/>
            <person name="Ventosa A."/>
        </authorList>
    </citation>
    <scope>NUCLEOTIDE SEQUENCE [LARGE SCALE GENOMIC DNA]</scope>
    <source>
        <strain evidence="2 3">F27</strain>
    </source>
</reference>
<accession>A0AAW4P7L4</accession>
<evidence type="ECO:0000313" key="2">
    <source>
        <dbReference type="EMBL" id="MBX0293897.1"/>
    </source>
</evidence>
<comment type="caution">
    <text evidence="2">The sequence shown here is derived from an EMBL/GenBank/DDBJ whole genome shotgun (WGS) entry which is preliminary data.</text>
</comment>
<organism evidence="2 3">
    <name type="scientific">Haloarcula nitratireducens</name>
    <dbReference type="NCBI Taxonomy" id="2487749"/>
    <lineage>
        <taxon>Archaea</taxon>
        <taxon>Methanobacteriati</taxon>
        <taxon>Methanobacteriota</taxon>
        <taxon>Stenosarchaea group</taxon>
        <taxon>Halobacteria</taxon>
        <taxon>Halobacteriales</taxon>
        <taxon>Haloarculaceae</taxon>
        <taxon>Haloarcula</taxon>
    </lineage>
</organism>
<evidence type="ECO:0000256" key="1">
    <source>
        <dbReference type="SAM" id="MobiDB-lite"/>
    </source>
</evidence>
<gene>
    <name evidence="2" type="ORF">EGH23_03240</name>
</gene>
<protein>
    <submittedName>
        <fullName evidence="2">Uncharacterized protein</fullName>
    </submittedName>
</protein>
<dbReference type="EMBL" id="RKLT01000001">
    <property type="protein sequence ID" value="MBX0293897.1"/>
    <property type="molecule type" value="Genomic_DNA"/>
</dbReference>
<evidence type="ECO:0000313" key="3">
    <source>
        <dbReference type="Proteomes" id="UP001430455"/>
    </source>
</evidence>